<reference evidence="14" key="1">
    <citation type="submission" date="2021-12" db="EMBL/GenBank/DDBJ databases">
        <authorList>
            <person name="King R."/>
        </authorList>
    </citation>
    <scope>NUCLEOTIDE SEQUENCE</scope>
</reference>
<feature type="site" description="Interaction with DNA" evidence="11">
    <location>
        <position position="498"/>
    </location>
</feature>
<sequence length="574" mass="65081">MDSPNNKRNHNDSPTSSNSDLAQLGKRPKLNDCQYGEKCFRKNPQHFQEYSHPHLNDLIERFGDSKLPDNHPSKIRLSDLRAQIEIVKSLKQAKPKPKPKPKKNEPESSGASNSSSSNSVNLEEFVHPTWKLNRGKVKKKLADSKPYRLFFSAIKDSPKTHSEPLSISFQELLDSSLGTIKETLQINFIVELPWLLAQYHITGNRGTPITILHGDDPDIKKGSKLPHVTAVYVKSPIPFGHHHTKMMIIAYTDGSIRVNVLTANLEETDWENRCQGVWIGPKCKKLPPGSDTTAGDSVTKFKKNLLQYLSFYKSSKLEAWIDRVRKANFSKYRVFFTSSVPGSHIGPALETWGHLQIGKILRENPPVPFSEKTHQEWSVIAQCSSIGSLGKECNDWLCTELLSSFSRKVPSLYYPKLHVMYPSFKNVENSHDGLLGGRGLPYTNKVHKNQSWLDKRLYQWKSDSKFRSKAMPHIKTYCCVSPNHKFASWFLMTSANLSKAAFGSVTKKDGALMIRSYEAGVLFLPQYLIDSDVFPLEGSGINEENLILPLPYDLPLKKYSNNDSVWDYGIYSER</sequence>
<keyword evidence="3" id="KW-0540">Nuclease</keyword>
<evidence type="ECO:0000259" key="13">
    <source>
        <dbReference type="Pfam" id="PF10283"/>
    </source>
</evidence>
<dbReference type="Pfam" id="PF10283">
    <property type="entry name" value="zf-CCHH"/>
    <property type="match status" value="1"/>
</dbReference>
<dbReference type="EMBL" id="OU963870">
    <property type="protein sequence ID" value="CAH0395763.1"/>
    <property type="molecule type" value="Genomic_DNA"/>
</dbReference>
<evidence type="ECO:0000256" key="10">
    <source>
        <dbReference type="PIRSR" id="PIRSR610347-2"/>
    </source>
</evidence>
<feature type="region of interest" description="Disordered" evidence="12">
    <location>
        <begin position="89"/>
        <end position="120"/>
    </location>
</feature>
<evidence type="ECO:0000313" key="14">
    <source>
        <dbReference type="EMBL" id="CAH0395763.1"/>
    </source>
</evidence>
<evidence type="ECO:0000256" key="3">
    <source>
        <dbReference type="ARBA" id="ARBA00022722"/>
    </source>
</evidence>
<dbReference type="SUPFAM" id="SSF56024">
    <property type="entry name" value="Phospholipase D/nuclease"/>
    <property type="match status" value="2"/>
</dbReference>
<dbReference type="GO" id="GO:0003697">
    <property type="term" value="F:single-stranded DNA binding"/>
    <property type="evidence" value="ECO:0007669"/>
    <property type="project" value="TreeGrafter"/>
</dbReference>
<dbReference type="GO" id="GO:0004527">
    <property type="term" value="F:exonuclease activity"/>
    <property type="evidence" value="ECO:0007669"/>
    <property type="project" value="UniProtKB-KW"/>
</dbReference>
<dbReference type="CDD" id="cd09193">
    <property type="entry name" value="PLDc_mTdp1_1"/>
    <property type="match status" value="1"/>
</dbReference>
<proteinExistence type="inferred from homology"/>
<dbReference type="PANTHER" id="PTHR12415">
    <property type="entry name" value="TYROSYL-DNA PHOSPHODIESTERASE 1"/>
    <property type="match status" value="1"/>
</dbReference>
<dbReference type="Proteomes" id="UP001152759">
    <property type="component" value="Chromosome 9"/>
</dbReference>
<feature type="binding site" evidence="10">
    <location>
        <position position="475"/>
    </location>
    <ligand>
        <name>substrate</name>
    </ligand>
</feature>
<protein>
    <recommendedName>
        <fullName evidence="13">PBZ-type domain-containing protein</fullName>
    </recommendedName>
</protein>
<feature type="active site" description="Nucleophile" evidence="9">
    <location>
        <position position="243"/>
    </location>
</feature>
<dbReference type="PANTHER" id="PTHR12415:SF0">
    <property type="entry name" value="TYROSYL-DNA PHOSPHODIESTERASE 1"/>
    <property type="match status" value="1"/>
</dbReference>
<dbReference type="GO" id="GO:0005634">
    <property type="term" value="C:nucleus"/>
    <property type="evidence" value="ECO:0007669"/>
    <property type="project" value="UniProtKB-SubCell"/>
</dbReference>
<evidence type="ECO:0000256" key="12">
    <source>
        <dbReference type="SAM" id="MobiDB-lite"/>
    </source>
</evidence>
<gene>
    <name evidence="14" type="ORF">BEMITA_LOCUS13908</name>
</gene>
<dbReference type="InterPro" id="IPR019406">
    <property type="entry name" value="APLF_PBZ"/>
</dbReference>
<evidence type="ECO:0000256" key="6">
    <source>
        <dbReference type="ARBA" id="ARBA00022839"/>
    </source>
</evidence>
<feature type="compositionally biased region" description="Low complexity" evidence="12">
    <location>
        <begin position="107"/>
        <end position="120"/>
    </location>
</feature>
<accession>A0A9P0AQG5</accession>
<dbReference type="InterPro" id="IPR010347">
    <property type="entry name" value="Tdp1"/>
</dbReference>
<feature type="compositionally biased region" description="Polar residues" evidence="12">
    <location>
        <begin position="1"/>
        <end position="21"/>
    </location>
</feature>
<evidence type="ECO:0000256" key="5">
    <source>
        <dbReference type="ARBA" id="ARBA00022801"/>
    </source>
</evidence>
<comment type="subcellular location">
    <subcellularLocation>
        <location evidence="1">Nucleus</location>
    </subcellularLocation>
</comment>
<keyword evidence="15" id="KW-1185">Reference proteome</keyword>
<dbReference type="Pfam" id="PF06087">
    <property type="entry name" value="Tyr-DNA_phospho"/>
    <property type="match status" value="1"/>
</dbReference>
<feature type="active site" description="Proton donor/acceptor" evidence="9">
    <location>
        <position position="473"/>
    </location>
</feature>
<feature type="region of interest" description="Disordered" evidence="12">
    <location>
        <begin position="1"/>
        <end position="28"/>
    </location>
</feature>
<keyword evidence="6" id="KW-0269">Exonuclease</keyword>
<evidence type="ECO:0000256" key="4">
    <source>
        <dbReference type="ARBA" id="ARBA00022763"/>
    </source>
</evidence>
<feature type="domain" description="PBZ-type" evidence="13">
    <location>
        <begin position="32"/>
        <end position="54"/>
    </location>
</feature>
<feature type="compositionally biased region" description="Basic residues" evidence="12">
    <location>
        <begin position="91"/>
        <end position="101"/>
    </location>
</feature>
<evidence type="ECO:0000256" key="1">
    <source>
        <dbReference type="ARBA" id="ARBA00004123"/>
    </source>
</evidence>
<keyword evidence="7" id="KW-0234">DNA repair</keyword>
<keyword evidence="4" id="KW-0227">DNA damage</keyword>
<evidence type="ECO:0000256" key="8">
    <source>
        <dbReference type="ARBA" id="ARBA00023242"/>
    </source>
</evidence>
<dbReference type="Gene3D" id="3.30.870.10">
    <property type="entry name" value="Endonuclease Chain A"/>
    <property type="match status" value="2"/>
</dbReference>
<evidence type="ECO:0000313" key="15">
    <source>
        <dbReference type="Proteomes" id="UP001152759"/>
    </source>
</evidence>
<dbReference type="GO" id="GO:0017005">
    <property type="term" value="F:3'-tyrosyl-DNA phosphodiesterase activity"/>
    <property type="evidence" value="ECO:0007669"/>
    <property type="project" value="TreeGrafter"/>
</dbReference>
<organism evidence="14 15">
    <name type="scientific">Bemisia tabaci</name>
    <name type="common">Sweetpotato whitefly</name>
    <name type="synonym">Aleurodes tabaci</name>
    <dbReference type="NCBI Taxonomy" id="7038"/>
    <lineage>
        <taxon>Eukaryota</taxon>
        <taxon>Metazoa</taxon>
        <taxon>Ecdysozoa</taxon>
        <taxon>Arthropoda</taxon>
        <taxon>Hexapoda</taxon>
        <taxon>Insecta</taxon>
        <taxon>Pterygota</taxon>
        <taxon>Neoptera</taxon>
        <taxon>Paraneoptera</taxon>
        <taxon>Hemiptera</taxon>
        <taxon>Sternorrhyncha</taxon>
        <taxon>Aleyrodoidea</taxon>
        <taxon>Aleyrodidae</taxon>
        <taxon>Aleyrodinae</taxon>
        <taxon>Bemisia</taxon>
    </lineage>
</organism>
<keyword evidence="5" id="KW-0378">Hydrolase</keyword>
<dbReference type="GO" id="GO:0006281">
    <property type="term" value="P:DNA repair"/>
    <property type="evidence" value="ECO:0007669"/>
    <property type="project" value="UniProtKB-KW"/>
</dbReference>
<dbReference type="GO" id="GO:0003690">
    <property type="term" value="F:double-stranded DNA binding"/>
    <property type="evidence" value="ECO:0007669"/>
    <property type="project" value="TreeGrafter"/>
</dbReference>
<name>A0A9P0AQG5_BEMTA</name>
<keyword evidence="8" id="KW-0539">Nucleus</keyword>
<evidence type="ECO:0000256" key="7">
    <source>
        <dbReference type="ARBA" id="ARBA00023204"/>
    </source>
</evidence>
<evidence type="ECO:0000256" key="11">
    <source>
        <dbReference type="PIRSR" id="PIRSR610347-3"/>
    </source>
</evidence>
<evidence type="ECO:0000256" key="9">
    <source>
        <dbReference type="PIRSR" id="PIRSR610347-1"/>
    </source>
</evidence>
<dbReference type="AlphaFoldDB" id="A0A9P0AQG5"/>
<evidence type="ECO:0000256" key="2">
    <source>
        <dbReference type="ARBA" id="ARBA00010205"/>
    </source>
</evidence>
<comment type="similarity">
    <text evidence="2">Belongs to the tyrosyl-DNA phosphodiesterase family.</text>
</comment>
<feature type="binding site" evidence="10">
    <location>
        <position position="245"/>
    </location>
    <ligand>
        <name>substrate</name>
    </ligand>
</feature>